<reference evidence="1 2" key="1">
    <citation type="submission" date="2017-07" db="EMBL/GenBank/DDBJ databases">
        <title>Recovery of genomes from metagenomes via a dereplication, aggregation, and scoring strategy.</title>
        <authorList>
            <person name="Sieber C.M."/>
            <person name="Probst A.J."/>
            <person name="Sharrar A."/>
            <person name="Thomas B.C."/>
            <person name="Hess M."/>
            <person name="Tringe S.G."/>
            <person name="Banfield J.F."/>
        </authorList>
    </citation>
    <scope>NUCLEOTIDE SEQUENCE [LARGE SCALE GENOMIC DNA]</scope>
    <source>
        <strain evidence="1">JGI_Cruoil_03_51_56</strain>
    </source>
</reference>
<name>A0A235BQ18_UNCW3</name>
<evidence type="ECO:0008006" key="3">
    <source>
        <dbReference type="Google" id="ProtNLM"/>
    </source>
</evidence>
<proteinExistence type="predicted"/>
<evidence type="ECO:0000313" key="2">
    <source>
        <dbReference type="Proteomes" id="UP000215559"/>
    </source>
</evidence>
<sequence>GKVATLDSSFIYVSRNKLVPLSSFRFIRIGSVLTTTAANYGPGSVAVSTYRAGEEKQRLLPYTPKTFDNDELTFLGRALRLEPNKPAKLTILSPMGHPFGGSVREAEFSYGGNEMVTVPAGSFDCRKLVLKTGVSEVEMWYEKSGTKRLIRYRAPSTGITMELLPAHITKQF</sequence>
<organism evidence="1 2">
    <name type="scientific">candidate division WOR-3 bacterium JGI_Cruoil_03_51_56</name>
    <dbReference type="NCBI Taxonomy" id="1973747"/>
    <lineage>
        <taxon>Bacteria</taxon>
        <taxon>Bacteria division WOR-3</taxon>
    </lineage>
</organism>
<protein>
    <recommendedName>
        <fullName evidence="3">DUF3108 domain-containing protein</fullName>
    </recommendedName>
</protein>
<dbReference type="AlphaFoldDB" id="A0A235BQ18"/>
<comment type="caution">
    <text evidence="1">The sequence shown here is derived from an EMBL/GenBank/DDBJ whole genome shotgun (WGS) entry which is preliminary data.</text>
</comment>
<dbReference type="InterPro" id="IPR021457">
    <property type="entry name" value="DUF3108"/>
</dbReference>
<dbReference type="EMBL" id="NOZP01000166">
    <property type="protein sequence ID" value="OYD14314.1"/>
    <property type="molecule type" value="Genomic_DNA"/>
</dbReference>
<gene>
    <name evidence="1" type="ORF">CH330_08890</name>
</gene>
<feature type="non-terminal residue" evidence="1">
    <location>
        <position position="1"/>
    </location>
</feature>
<dbReference type="Pfam" id="PF11306">
    <property type="entry name" value="DUF3108"/>
    <property type="match status" value="1"/>
</dbReference>
<dbReference type="Proteomes" id="UP000215559">
    <property type="component" value="Unassembled WGS sequence"/>
</dbReference>
<accession>A0A235BQ18</accession>
<evidence type="ECO:0000313" key="1">
    <source>
        <dbReference type="EMBL" id="OYD14314.1"/>
    </source>
</evidence>